<reference evidence="2" key="1">
    <citation type="submission" date="2017-04" db="EMBL/GenBank/DDBJ databases">
        <authorList>
            <person name="Varghese N."/>
            <person name="Submissions S."/>
        </authorList>
    </citation>
    <scope>NUCLEOTIDE SEQUENCE [LARGE SCALE GENOMIC DNA]</scope>
    <source>
        <strain evidence="2">RKEM611</strain>
    </source>
</reference>
<evidence type="ECO:0000313" key="1">
    <source>
        <dbReference type="EMBL" id="SMF80803.1"/>
    </source>
</evidence>
<organism evidence="1 2">
    <name type="scientific">Pseudobacteriovorax antillogorgiicola</name>
    <dbReference type="NCBI Taxonomy" id="1513793"/>
    <lineage>
        <taxon>Bacteria</taxon>
        <taxon>Pseudomonadati</taxon>
        <taxon>Bdellovibrionota</taxon>
        <taxon>Oligoflexia</taxon>
        <taxon>Oligoflexales</taxon>
        <taxon>Pseudobacteriovoracaceae</taxon>
        <taxon>Pseudobacteriovorax</taxon>
    </lineage>
</organism>
<evidence type="ECO:0000313" key="2">
    <source>
        <dbReference type="Proteomes" id="UP000192907"/>
    </source>
</evidence>
<dbReference type="RefSeq" id="WP_132325697.1">
    <property type="nucleotide sequence ID" value="NZ_FWZT01000035.1"/>
</dbReference>
<keyword evidence="2" id="KW-1185">Reference proteome</keyword>
<sequence>MDDLELEDRITLESGDEVPCWLTEYTVIDGAIDHDVESLRAEVFLEDSVQLKKGDKIKNKDKTYYVDRVIDTGIGVTEVRLKCVREQKSETSLGRF</sequence>
<dbReference type="AlphaFoldDB" id="A0A1Y6CVU0"/>
<name>A0A1Y6CVU0_9BACT</name>
<protein>
    <submittedName>
        <fullName evidence="1">Uncharacterized protein</fullName>
    </submittedName>
</protein>
<dbReference type="EMBL" id="FWZT01000035">
    <property type="protein sequence ID" value="SMF80803.1"/>
    <property type="molecule type" value="Genomic_DNA"/>
</dbReference>
<dbReference type="Proteomes" id="UP000192907">
    <property type="component" value="Unassembled WGS sequence"/>
</dbReference>
<dbReference type="STRING" id="1513793.SAMN06296036_13560"/>
<proteinExistence type="predicted"/>
<gene>
    <name evidence="1" type="ORF">SAMN06296036_13560</name>
</gene>
<accession>A0A1Y6CVU0</accession>